<dbReference type="EMBL" id="CAVMJV010000074">
    <property type="protein sequence ID" value="CAK5088799.1"/>
    <property type="molecule type" value="Genomic_DNA"/>
</dbReference>
<name>A0ACB1ADC7_MELEN</name>
<keyword evidence="2" id="KW-1185">Reference proteome</keyword>
<dbReference type="Proteomes" id="UP001497535">
    <property type="component" value="Unassembled WGS sequence"/>
</dbReference>
<reference evidence="1" key="1">
    <citation type="submission" date="2023-11" db="EMBL/GenBank/DDBJ databases">
        <authorList>
            <person name="Poullet M."/>
        </authorList>
    </citation>
    <scope>NUCLEOTIDE SEQUENCE</scope>
    <source>
        <strain evidence="1">E1834</strain>
    </source>
</reference>
<evidence type="ECO:0000313" key="1">
    <source>
        <dbReference type="EMBL" id="CAK5088799.1"/>
    </source>
</evidence>
<evidence type="ECO:0000313" key="2">
    <source>
        <dbReference type="Proteomes" id="UP001497535"/>
    </source>
</evidence>
<gene>
    <name evidence="1" type="ORF">MENTE1834_LOCUS36480</name>
</gene>
<proteinExistence type="predicted"/>
<accession>A0ACB1ADC7</accession>
<comment type="caution">
    <text evidence="1">The sequence shown here is derived from an EMBL/GenBank/DDBJ whole genome shotgun (WGS) entry which is preliminary data.</text>
</comment>
<sequence length="350" mass="41016">MFKNYFILILFFYLLNILIATNPPYGKLTVNKKGQLIGSNGKIVQLRGPSLFVDIWSPDFYSDFVVRAIKCFFNGNIVKYIFFHFTYNLKLKVRAPFAPDGFEKNPNVTLNLAYKLIDGAINNGIYVIVDWHPTIDWHNCWDNNDIKKFTNNAIKFYTTIMKKYRGIPNILLELWNEPSCNWNIVKKYHMDVLNEVRKFDSEVIAILGSNDVTKDPDDRVPGKNIMYTLHWYPIWEPLPFDYTEQILKNASKKNQALFVTEYGDANVAPLDASIEPDKIKRFYELMDKYKLSYNKWTLVSLIDPKYPDKGMALMFKTCNIYQIYQESCLSDSGKLYRQQMWKYDNGIKGC</sequence>
<organism evidence="1 2">
    <name type="scientific">Meloidogyne enterolobii</name>
    <name type="common">Root-knot nematode worm</name>
    <name type="synonym">Meloidogyne mayaguensis</name>
    <dbReference type="NCBI Taxonomy" id="390850"/>
    <lineage>
        <taxon>Eukaryota</taxon>
        <taxon>Metazoa</taxon>
        <taxon>Ecdysozoa</taxon>
        <taxon>Nematoda</taxon>
        <taxon>Chromadorea</taxon>
        <taxon>Rhabditida</taxon>
        <taxon>Tylenchina</taxon>
        <taxon>Tylenchomorpha</taxon>
        <taxon>Tylenchoidea</taxon>
        <taxon>Meloidogynidae</taxon>
        <taxon>Meloidogyninae</taxon>
        <taxon>Meloidogyne</taxon>
    </lineage>
</organism>
<protein>
    <submittedName>
        <fullName evidence="1">Uncharacterized protein</fullName>
    </submittedName>
</protein>